<feature type="signal peptide" evidence="1">
    <location>
        <begin position="1"/>
        <end position="16"/>
    </location>
</feature>
<gene>
    <name evidence="2" type="ORF">GCM10010982_12700</name>
</gene>
<reference evidence="2" key="2">
    <citation type="submission" date="2020-09" db="EMBL/GenBank/DDBJ databases">
        <authorList>
            <person name="Sun Q."/>
            <person name="Zhou Y."/>
        </authorList>
    </citation>
    <scope>NUCLEOTIDE SEQUENCE</scope>
    <source>
        <strain evidence="2">CGMCC 1.7086</strain>
    </source>
</reference>
<dbReference type="RefSeq" id="WP_188691997.1">
    <property type="nucleotide sequence ID" value="NZ_BMLS01000002.1"/>
</dbReference>
<evidence type="ECO:0008006" key="4">
    <source>
        <dbReference type="Google" id="ProtNLM"/>
    </source>
</evidence>
<dbReference type="AlphaFoldDB" id="A0A917YW38"/>
<sequence>MKKFFLLCLLTFPVLAGQIQSLPTIRVNPANNTDYQLTAKIHLVWEQTYVDTLDSLEAEEIVVATLKTMKTNELARDNSVDLLKVKLLQQLSGRGKTNKVQDVFVTQVLVEFIGQEKTVIELGKDKPGKERH</sequence>
<proteinExistence type="predicted"/>
<dbReference type="EMBL" id="BMLS01000002">
    <property type="protein sequence ID" value="GGO67085.1"/>
    <property type="molecule type" value="Genomic_DNA"/>
</dbReference>
<protein>
    <recommendedName>
        <fullName evidence="4">Flagellar protein FliL</fullName>
    </recommendedName>
</protein>
<feature type="chain" id="PRO_5037435051" description="Flagellar protein FliL" evidence="1">
    <location>
        <begin position="17"/>
        <end position="132"/>
    </location>
</feature>
<comment type="caution">
    <text evidence="2">The sequence shown here is derived from an EMBL/GenBank/DDBJ whole genome shotgun (WGS) entry which is preliminary data.</text>
</comment>
<accession>A0A917YW38</accession>
<organism evidence="2 3">
    <name type="scientific">Bowmanella pacifica</name>
    <dbReference type="NCBI Taxonomy" id="502051"/>
    <lineage>
        <taxon>Bacteria</taxon>
        <taxon>Pseudomonadati</taxon>
        <taxon>Pseudomonadota</taxon>
        <taxon>Gammaproteobacteria</taxon>
        <taxon>Alteromonadales</taxon>
        <taxon>Alteromonadaceae</taxon>
        <taxon>Bowmanella</taxon>
    </lineage>
</organism>
<evidence type="ECO:0000313" key="3">
    <source>
        <dbReference type="Proteomes" id="UP000606935"/>
    </source>
</evidence>
<evidence type="ECO:0000313" key="2">
    <source>
        <dbReference type="EMBL" id="GGO67085.1"/>
    </source>
</evidence>
<keyword evidence="1" id="KW-0732">Signal</keyword>
<name>A0A917YW38_9ALTE</name>
<keyword evidence="3" id="KW-1185">Reference proteome</keyword>
<dbReference type="Proteomes" id="UP000606935">
    <property type="component" value="Unassembled WGS sequence"/>
</dbReference>
<reference evidence="2" key="1">
    <citation type="journal article" date="2014" name="Int. J. Syst. Evol. Microbiol.">
        <title>Complete genome sequence of Corynebacterium casei LMG S-19264T (=DSM 44701T), isolated from a smear-ripened cheese.</title>
        <authorList>
            <consortium name="US DOE Joint Genome Institute (JGI-PGF)"/>
            <person name="Walter F."/>
            <person name="Albersmeier A."/>
            <person name="Kalinowski J."/>
            <person name="Ruckert C."/>
        </authorList>
    </citation>
    <scope>NUCLEOTIDE SEQUENCE</scope>
    <source>
        <strain evidence="2">CGMCC 1.7086</strain>
    </source>
</reference>
<evidence type="ECO:0000256" key="1">
    <source>
        <dbReference type="SAM" id="SignalP"/>
    </source>
</evidence>